<sequence length="369" mass="42217">MNDKAEVVKLEPTYSQRFTNVVVKEFGGTVGKLSLTPLQERLAQHLFVAIDTQLKSLEVKRALDKSKKDNAPIAWENINMNKLAIDSVHRIELGLDALIPNHIHPIPYWNKRLEKYDLSLDVGYVGKDYYKRKMALEPPLDIRYELVYSNDEFMPIKKSALSEVESYEFKIKNAFDRGEVVGGFGYISYTDPKKNTLVLVTKDDMEKSRKAAKSDAFWKPHPTQMQFVVLVRRTTAKINVDPEKVNASLMAVEMDETVQAADRDIEENANKEALDIDSEKEQIIEIDKNGEVQTVEERKAAGEMTSIEPEDDEHQVQAPRQKFQDDIRSAANILGVKRYAAILQECGHEIISKVPEKEFDKYRRVSSRP</sequence>
<dbReference type="InterPro" id="IPR018330">
    <property type="entry name" value="RecT_fam"/>
</dbReference>
<dbReference type="EMBL" id="LAZR01039998">
    <property type="protein sequence ID" value="KKL15612.1"/>
    <property type="molecule type" value="Genomic_DNA"/>
</dbReference>
<evidence type="ECO:0000256" key="1">
    <source>
        <dbReference type="SAM" id="MobiDB-lite"/>
    </source>
</evidence>
<comment type="caution">
    <text evidence="2">The sequence shown here is derived from an EMBL/GenBank/DDBJ whole genome shotgun (WGS) entry which is preliminary data.</text>
</comment>
<organism evidence="2">
    <name type="scientific">marine sediment metagenome</name>
    <dbReference type="NCBI Taxonomy" id="412755"/>
    <lineage>
        <taxon>unclassified sequences</taxon>
        <taxon>metagenomes</taxon>
        <taxon>ecological metagenomes</taxon>
    </lineage>
</organism>
<protein>
    <submittedName>
        <fullName evidence="2">Uncharacterized protein</fullName>
    </submittedName>
</protein>
<accession>A0A0F9BP22</accession>
<proteinExistence type="predicted"/>
<gene>
    <name evidence="2" type="ORF">LCGC14_2503850</name>
</gene>
<dbReference type="GO" id="GO:0006259">
    <property type="term" value="P:DNA metabolic process"/>
    <property type="evidence" value="ECO:0007669"/>
    <property type="project" value="InterPro"/>
</dbReference>
<name>A0A0F9BP22_9ZZZZ</name>
<reference evidence="2" key="1">
    <citation type="journal article" date="2015" name="Nature">
        <title>Complex archaea that bridge the gap between prokaryotes and eukaryotes.</title>
        <authorList>
            <person name="Spang A."/>
            <person name="Saw J.H."/>
            <person name="Jorgensen S.L."/>
            <person name="Zaremba-Niedzwiedzka K."/>
            <person name="Martijn J."/>
            <person name="Lind A.E."/>
            <person name="van Eijk R."/>
            <person name="Schleper C."/>
            <person name="Guy L."/>
            <person name="Ettema T.J."/>
        </authorList>
    </citation>
    <scope>NUCLEOTIDE SEQUENCE</scope>
</reference>
<dbReference type="GO" id="GO:0003677">
    <property type="term" value="F:DNA binding"/>
    <property type="evidence" value="ECO:0007669"/>
    <property type="project" value="InterPro"/>
</dbReference>
<dbReference type="Pfam" id="PF03837">
    <property type="entry name" value="RecT"/>
    <property type="match status" value="1"/>
</dbReference>
<feature type="region of interest" description="Disordered" evidence="1">
    <location>
        <begin position="298"/>
        <end position="321"/>
    </location>
</feature>
<dbReference type="AlphaFoldDB" id="A0A0F9BP22"/>
<evidence type="ECO:0000313" key="2">
    <source>
        <dbReference type="EMBL" id="KKL15612.1"/>
    </source>
</evidence>